<comment type="caution">
    <text evidence="2">The sequence shown here is derived from an EMBL/GenBank/DDBJ whole genome shotgun (WGS) entry which is preliminary data.</text>
</comment>
<gene>
    <name evidence="2" type="ORF">E2R54_14530</name>
</gene>
<feature type="transmembrane region" description="Helical" evidence="1">
    <location>
        <begin position="104"/>
        <end position="125"/>
    </location>
</feature>
<dbReference type="AlphaFoldDB" id="A0A4R5YB96"/>
<evidence type="ECO:0000313" key="2">
    <source>
        <dbReference type="EMBL" id="TDL42189.1"/>
    </source>
</evidence>
<organism evidence="2 3">
    <name type="scientific">Microbacterium oleivorans</name>
    <dbReference type="NCBI Taxonomy" id="273677"/>
    <lineage>
        <taxon>Bacteria</taxon>
        <taxon>Bacillati</taxon>
        <taxon>Actinomycetota</taxon>
        <taxon>Actinomycetes</taxon>
        <taxon>Micrococcales</taxon>
        <taxon>Microbacteriaceae</taxon>
        <taxon>Microbacterium</taxon>
    </lineage>
</organism>
<feature type="transmembrane region" description="Helical" evidence="1">
    <location>
        <begin position="168"/>
        <end position="187"/>
    </location>
</feature>
<proteinExistence type="predicted"/>
<feature type="transmembrane region" description="Helical" evidence="1">
    <location>
        <begin position="71"/>
        <end position="92"/>
    </location>
</feature>
<evidence type="ECO:0000256" key="1">
    <source>
        <dbReference type="SAM" id="Phobius"/>
    </source>
</evidence>
<dbReference type="EMBL" id="SMZX01000003">
    <property type="protein sequence ID" value="TDL42189.1"/>
    <property type="molecule type" value="Genomic_DNA"/>
</dbReference>
<keyword evidence="1" id="KW-0472">Membrane</keyword>
<protein>
    <submittedName>
        <fullName evidence="2">Uncharacterized protein</fullName>
    </submittedName>
</protein>
<feature type="transmembrane region" description="Helical" evidence="1">
    <location>
        <begin position="137"/>
        <end position="162"/>
    </location>
</feature>
<name>A0A4R5YB96_9MICO</name>
<reference evidence="2 3" key="1">
    <citation type="submission" date="2019-03" db="EMBL/GenBank/DDBJ databases">
        <title>Genome Sequencing and Assembly of Various Microbes Isolated from Partially Reclaimed Soil and Acid Mine Drainage (AMD) Site.</title>
        <authorList>
            <person name="Steinbock B."/>
            <person name="Bechtold R."/>
            <person name="Sevigny J.L."/>
            <person name="Thomas D."/>
            <person name="Cuthill L.R."/>
            <person name="Aveiro Johannsen E.J."/>
            <person name="Thomas K."/>
            <person name="Ghosh A."/>
        </authorList>
    </citation>
    <scope>NUCLEOTIDE SEQUENCE [LARGE SCALE GENOMIC DNA]</scope>
    <source>
        <strain evidence="2 3">F-B2</strain>
    </source>
</reference>
<feature type="transmembrane region" description="Helical" evidence="1">
    <location>
        <begin position="42"/>
        <end position="59"/>
    </location>
</feature>
<keyword evidence="1" id="KW-1133">Transmembrane helix</keyword>
<keyword evidence="1" id="KW-0812">Transmembrane</keyword>
<dbReference type="Proteomes" id="UP000295633">
    <property type="component" value="Unassembled WGS sequence"/>
</dbReference>
<sequence>MQRTTVWSWLFGGFLLLGQGLLGVLAAIATGSGNAAAVPYEVGAAVLAAGACVVYAFGLRPADSVVARRPAGMAILLALGGFVLVRAVWWAGPTGYAAGPAAEPTAALGAIVSYILAIGGAIAILRIGVIPRPWSWIPLAAITLGLGLAVVFAAVTIVAPGIGGPVGVLPATIPAVVGIVSMVLAVTTQPAPDRGSRTPSGAAVRHG</sequence>
<evidence type="ECO:0000313" key="3">
    <source>
        <dbReference type="Proteomes" id="UP000295633"/>
    </source>
</evidence>
<accession>A0A4R5YB96</accession>
<dbReference type="RefSeq" id="WP_091359713.1">
    <property type="nucleotide sequence ID" value="NZ_SMZX01000003.1"/>
</dbReference>